<evidence type="ECO:0000256" key="3">
    <source>
        <dbReference type="ARBA" id="ARBA00022670"/>
    </source>
</evidence>
<dbReference type="PANTHER" id="PTHR43066:SF1">
    <property type="entry name" value="RHOMBOID PROTEIN 2"/>
    <property type="match status" value="1"/>
</dbReference>
<sequence>MRSIDSWFDRFCRKHPRLAIPNLMMYIVIGTAIVYILDMFGPFPISDYLTFSPYYIVRGQVWRLITFIFIPLDNNPFWFILSLYMYWWIGSAVEREWGSTKFTVFYGTGVLLNILSGLILALFLGGFSGPIPTLHGAEYLNMSLFFSMATLFPDLTILLFFVIPLKAKWLAWIDAALFLFGIGRGLVNTVLYGPFMLVSVIPPLVAMLNYLLFFWSDIAGFFTRTFHRTKHQTSRQTINFKQATRHAQQQKGYIHKCAVCGKTDTDYPDEEFRYCSKCNGYYCYCSEHIHNHVHIE</sequence>
<protein>
    <submittedName>
        <fullName evidence="10">Rhomboid family intramembrane serine protease</fullName>
    </submittedName>
</protein>
<reference evidence="10" key="2">
    <citation type="submission" date="2021-09" db="EMBL/GenBank/DDBJ databases">
        <authorList>
            <person name="Gilroy R."/>
        </authorList>
    </citation>
    <scope>NUCLEOTIDE SEQUENCE</scope>
    <source>
        <strain evidence="10">CHK179-5677</strain>
    </source>
</reference>
<keyword evidence="6 8" id="KW-1133">Transmembrane helix</keyword>
<keyword evidence="3 10" id="KW-0645">Protease</keyword>
<comment type="similarity">
    <text evidence="2">Belongs to the peptidase S54 family.</text>
</comment>
<reference evidence="10" key="1">
    <citation type="journal article" date="2021" name="PeerJ">
        <title>Extensive microbial diversity within the chicken gut microbiome revealed by metagenomics and culture.</title>
        <authorList>
            <person name="Gilroy R."/>
            <person name="Ravi A."/>
            <person name="Getino M."/>
            <person name="Pursley I."/>
            <person name="Horton D.L."/>
            <person name="Alikhan N.F."/>
            <person name="Baker D."/>
            <person name="Gharbi K."/>
            <person name="Hall N."/>
            <person name="Watson M."/>
            <person name="Adriaenssens E.M."/>
            <person name="Foster-Nyarko E."/>
            <person name="Jarju S."/>
            <person name="Secka A."/>
            <person name="Antonio M."/>
            <person name="Oren A."/>
            <person name="Chaudhuri R.R."/>
            <person name="La Ragione R."/>
            <person name="Hildebrand F."/>
            <person name="Pallen M.J."/>
        </authorList>
    </citation>
    <scope>NUCLEOTIDE SEQUENCE</scope>
    <source>
        <strain evidence="10">CHK179-5677</strain>
    </source>
</reference>
<feature type="domain" description="Peptidase S54 rhomboid" evidence="9">
    <location>
        <begin position="58"/>
        <end position="191"/>
    </location>
</feature>
<dbReference type="InterPro" id="IPR035952">
    <property type="entry name" value="Rhomboid-like_sf"/>
</dbReference>
<dbReference type="Gene3D" id="1.20.1540.10">
    <property type="entry name" value="Rhomboid-like"/>
    <property type="match status" value="1"/>
</dbReference>
<proteinExistence type="inferred from homology"/>
<dbReference type="EMBL" id="DYUC01000059">
    <property type="protein sequence ID" value="HJG86602.1"/>
    <property type="molecule type" value="Genomic_DNA"/>
</dbReference>
<comment type="caution">
    <text evidence="10">The sequence shown here is derived from an EMBL/GenBank/DDBJ whole genome shotgun (WGS) entry which is preliminary data.</text>
</comment>
<keyword evidence="7 8" id="KW-0472">Membrane</keyword>
<feature type="transmembrane region" description="Helical" evidence="8">
    <location>
        <begin position="105"/>
        <end position="127"/>
    </location>
</feature>
<evidence type="ECO:0000256" key="5">
    <source>
        <dbReference type="ARBA" id="ARBA00022801"/>
    </source>
</evidence>
<dbReference type="SUPFAM" id="SSF144091">
    <property type="entry name" value="Rhomboid-like"/>
    <property type="match status" value="1"/>
</dbReference>
<feature type="transmembrane region" description="Helical" evidence="8">
    <location>
        <begin position="139"/>
        <end position="162"/>
    </location>
</feature>
<dbReference type="Pfam" id="PF01694">
    <property type="entry name" value="Rhomboid"/>
    <property type="match status" value="1"/>
</dbReference>
<comment type="subcellular location">
    <subcellularLocation>
        <location evidence="1">Membrane</location>
        <topology evidence="1">Multi-pass membrane protein</topology>
    </subcellularLocation>
</comment>
<evidence type="ECO:0000313" key="11">
    <source>
        <dbReference type="Proteomes" id="UP000760668"/>
    </source>
</evidence>
<evidence type="ECO:0000256" key="1">
    <source>
        <dbReference type="ARBA" id="ARBA00004141"/>
    </source>
</evidence>
<feature type="transmembrane region" description="Helical" evidence="8">
    <location>
        <begin position="169"/>
        <end position="187"/>
    </location>
</feature>
<dbReference type="InterPro" id="IPR022764">
    <property type="entry name" value="Peptidase_S54_rhomboid_dom"/>
</dbReference>
<dbReference type="PANTHER" id="PTHR43066">
    <property type="entry name" value="RHOMBOID-RELATED PROTEIN"/>
    <property type="match status" value="1"/>
</dbReference>
<accession>A0A921SSU9</accession>
<dbReference type="Proteomes" id="UP000760668">
    <property type="component" value="Unassembled WGS sequence"/>
</dbReference>
<dbReference type="GO" id="GO:0006508">
    <property type="term" value="P:proteolysis"/>
    <property type="evidence" value="ECO:0007669"/>
    <property type="project" value="UniProtKB-KW"/>
</dbReference>
<name>A0A921SSU9_9FIRM</name>
<organism evidence="10 11">
    <name type="scientific">Pseudoflavonifractor capillosus</name>
    <dbReference type="NCBI Taxonomy" id="106588"/>
    <lineage>
        <taxon>Bacteria</taxon>
        <taxon>Bacillati</taxon>
        <taxon>Bacillota</taxon>
        <taxon>Clostridia</taxon>
        <taxon>Eubacteriales</taxon>
        <taxon>Oscillospiraceae</taxon>
        <taxon>Pseudoflavonifractor</taxon>
    </lineage>
</organism>
<dbReference type="RefSeq" id="WP_295368723.1">
    <property type="nucleotide sequence ID" value="NZ_DYUC01000059.1"/>
</dbReference>
<evidence type="ECO:0000256" key="8">
    <source>
        <dbReference type="SAM" id="Phobius"/>
    </source>
</evidence>
<evidence type="ECO:0000313" key="10">
    <source>
        <dbReference type="EMBL" id="HJG86602.1"/>
    </source>
</evidence>
<evidence type="ECO:0000259" key="9">
    <source>
        <dbReference type="Pfam" id="PF01694"/>
    </source>
</evidence>
<dbReference type="AlphaFoldDB" id="A0A921SSU9"/>
<feature type="transmembrane region" description="Helical" evidence="8">
    <location>
        <begin position="193"/>
        <end position="215"/>
    </location>
</feature>
<keyword evidence="4 8" id="KW-0812">Transmembrane</keyword>
<dbReference type="CDD" id="cd19757">
    <property type="entry name" value="Bbox1"/>
    <property type="match status" value="1"/>
</dbReference>
<gene>
    <name evidence="10" type="ORF">K8V01_06225</name>
</gene>
<dbReference type="GO" id="GO:0004252">
    <property type="term" value="F:serine-type endopeptidase activity"/>
    <property type="evidence" value="ECO:0007669"/>
    <property type="project" value="InterPro"/>
</dbReference>
<feature type="transmembrane region" description="Helical" evidence="8">
    <location>
        <begin position="23"/>
        <end position="45"/>
    </location>
</feature>
<evidence type="ECO:0000256" key="7">
    <source>
        <dbReference type="ARBA" id="ARBA00023136"/>
    </source>
</evidence>
<keyword evidence="5" id="KW-0378">Hydrolase</keyword>
<evidence type="ECO:0000256" key="2">
    <source>
        <dbReference type="ARBA" id="ARBA00009045"/>
    </source>
</evidence>
<dbReference type="GO" id="GO:0016020">
    <property type="term" value="C:membrane"/>
    <property type="evidence" value="ECO:0007669"/>
    <property type="project" value="UniProtKB-SubCell"/>
</dbReference>
<evidence type="ECO:0000256" key="4">
    <source>
        <dbReference type="ARBA" id="ARBA00022692"/>
    </source>
</evidence>
<evidence type="ECO:0000256" key="6">
    <source>
        <dbReference type="ARBA" id="ARBA00022989"/>
    </source>
</evidence>